<dbReference type="InterPro" id="IPR012337">
    <property type="entry name" value="RNaseH-like_sf"/>
</dbReference>
<dbReference type="GeneID" id="103596888"/>
<dbReference type="SUPFAM" id="SSF53098">
    <property type="entry name" value="Ribonuclease H-like"/>
    <property type="match status" value="1"/>
</dbReference>
<dbReference type="InterPro" id="IPR002156">
    <property type="entry name" value="RNaseH_domain"/>
</dbReference>
<dbReference type="Proteomes" id="UP000694923">
    <property type="component" value="Unplaced"/>
</dbReference>
<dbReference type="InterPro" id="IPR036397">
    <property type="entry name" value="RNaseH_sf"/>
</dbReference>
<evidence type="ECO:0000313" key="2">
    <source>
        <dbReference type="Proteomes" id="UP000694923"/>
    </source>
</evidence>
<dbReference type="SUPFAM" id="SSF47836">
    <property type="entry name" value="Retroviral matrix proteins"/>
    <property type="match status" value="1"/>
</dbReference>
<feature type="non-terminal residue" evidence="3">
    <location>
        <position position="307"/>
    </location>
</feature>
<evidence type="ECO:0000313" key="3">
    <source>
        <dbReference type="RefSeq" id="XP_008578873.1"/>
    </source>
</evidence>
<protein>
    <submittedName>
        <fullName evidence="3">Uncharacterized protein LOC103596888</fullName>
    </submittedName>
</protein>
<gene>
    <name evidence="3" type="primary">LOC103596888</name>
</gene>
<feature type="domain" description="RNase H type-1" evidence="1">
    <location>
        <begin position="1"/>
        <end position="156"/>
    </location>
</feature>
<keyword evidence="2" id="KW-1185">Reference proteome</keyword>
<name>A0ABM0RE32_GALVR</name>
<accession>A0ABM0RE32</accession>
<proteinExistence type="predicted"/>
<reference evidence="3" key="1">
    <citation type="submission" date="2025-08" db="UniProtKB">
        <authorList>
            <consortium name="RefSeq"/>
        </authorList>
    </citation>
    <scope>IDENTIFICATION</scope>
</reference>
<dbReference type="PROSITE" id="PS50879">
    <property type="entry name" value="RNASE_H_1"/>
    <property type="match status" value="1"/>
</dbReference>
<evidence type="ECO:0000259" key="1">
    <source>
        <dbReference type="PROSITE" id="PS50879"/>
    </source>
</evidence>
<organism evidence="2 3">
    <name type="scientific">Galeopterus variegatus</name>
    <name type="common">Malayan flying lemur</name>
    <name type="synonym">Cynocephalus variegatus</name>
    <dbReference type="NCBI Taxonomy" id="482537"/>
    <lineage>
        <taxon>Eukaryota</taxon>
        <taxon>Metazoa</taxon>
        <taxon>Chordata</taxon>
        <taxon>Craniata</taxon>
        <taxon>Vertebrata</taxon>
        <taxon>Euteleostomi</taxon>
        <taxon>Mammalia</taxon>
        <taxon>Eutheria</taxon>
        <taxon>Euarchontoglires</taxon>
        <taxon>Dermoptera</taxon>
        <taxon>Cynocephalidae</taxon>
        <taxon>Galeopterus</taxon>
    </lineage>
</organism>
<sequence>MAMGLLPYLVVSSNKGTLYLVVSWTKSPSTLAWRGSSQTRPSRSTPLGSLIANLPLLSLQGDIKPKQLLFYCNQVWPRYKLDNGSQWPENAIWKERGFMTTQGGPIKNGHLIRTLLEAAQLPKEVRVIHCRGRQASSSPIAQGNKQADLTAKQAAQSSDPHTSFTQVLLMTPMPSPQYTPQEARFTSFIQDLIRDGSQPASFDVDNILEWVTELAWQGVLCDYTPYNHMQAFANQKVNELFMEHKYQPLPLEDLTLRQDDGSFAGMIDLGRGRRHLGHSRITDVIMDVTGAILDATDVIMDMTGAIL</sequence>
<dbReference type="Gene3D" id="3.30.420.10">
    <property type="entry name" value="Ribonuclease H-like superfamily/Ribonuclease H"/>
    <property type="match status" value="1"/>
</dbReference>
<dbReference type="RefSeq" id="XP_008578873.1">
    <property type="nucleotide sequence ID" value="XM_008580651.1"/>
</dbReference>
<dbReference type="InterPro" id="IPR010999">
    <property type="entry name" value="Retrovr_matrix"/>
</dbReference>